<dbReference type="PROSITE" id="PS00455">
    <property type="entry name" value="AMP_BINDING"/>
    <property type="match status" value="1"/>
</dbReference>
<name>A0A5C6A808_9BACT</name>
<dbReference type="Gene3D" id="3.40.50.12780">
    <property type="entry name" value="N-terminal domain of ligase-like"/>
    <property type="match status" value="1"/>
</dbReference>
<dbReference type="SUPFAM" id="SSF56801">
    <property type="entry name" value="Acetyl-CoA synthetase-like"/>
    <property type="match status" value="1"/>
</dbReference>
<gene>
    <name evidence="2" type="primary">aas</name>
    <name evidence="2" type="ORF">Pla108_31660</name>
</gene>
<proteinExistence type="predicted"/>
<dbReference type="PANTHER" id="PTHR43767:SF10">
    <property type="entry name" value="SURFACTIN SYNTHASE SUBUNIT 1"/>
    <property type="match status" value="1"/>
</dbReference>
<dbReference type="AlphaFoldDB" id="A0A5C6A808"/>
<evidence type="ECO:0000313" key="2">
    <source>
        <dbReference type="EMBL" id="TWT96084.1"/>
    </source>
</evidence>
<reference evidence="2 3" key="1">
    <citation type="submission" date="2019-02" db="EMBL/GenBank/DDBJ databases">
        <title>Deep-cultivation of Planctomycetes and their phenomic and genomic characterization uncovers novel biology.</title>
        <authorList>
            <person name="Wiegand S."/>
            <person name="Jogler M."/>
            <person name="Boedeker C."/>
            <person name="Pinto D."/>
            <person name="Vollmers J."/>
            <person name="Rivas-Marin E."/>
            <person name="Kohn T."/>
            <person name="Peeters S.H."/>
            <person name="Heuer A."/>
            <person name="Rast P."/>
            <person name="Oberbeckmann S."/>
            <person name="Bunk B."/>
            <person name="Jeske O."/>
            <person name="Meyerdierks A."/>
            <person name="Storesund J.E."/>
            <person name="Kallscheuer N."/>
            <person name="Luecker S."/>
            <person name="Lage O.M."/>
            <person name="Pohl T."/>
            <person name="Merkel B.J."/>
            <person name="Hornburger P."/>
            <person name="Mueller R.-W."/>
            <person name="Bruemmer F."/>
            <person name="Labrenz M."/>
            <person name="Spormann A.M."/>
            <person name="Op Den Camp H."/>
            <person name="Overmann J."/>
            <person name="Amann R."/>
            <person name="Jetten M.S.M."/>
            <person name="Mascher T."/>
            <person name="Medema M.H."/>
            <person name="Devos D.P."/>
            <person name="Kaster A.-K."/>
            <person name="Ovreas L."/>
            <person name="Rohde M."/>
            <person name="Galperin M.Y."/>
            <person name="Jogler C."/>
        </authorList>
    </citation>
    <scope>NUCLEOTIDE SEQUENCE [LARGE SCALE GENOMIC DNA]</scope>
    <source>
        <strain evidence="2 3">Pla108</strain>
    </source>
</reference>
<keyword evidence="3" id="KW-1185">Reference proteome</keyword>
<dbReference type="InterPro" id="IPR020845">
    <property type="entry name" value="AMP-binding_CS"/>
</dbReference>
<organism evidence="2 3">
    <name type="scientific">Botrimarina colliarenosi</name>
    <dbReference type="NCBI Taxonomy" id="2528001"/>
    <lineage>
        <taxon>Bacteria</taxon>
        <taxon>Pseudomonadati</taxon>
        <taxon>Planctomycetota</taxon>
        <taxon>Planctomycetia</taxon>
        <taxon>Pirellulales</taxon>
        <taxon>Lacipirellulaceae</taxon>
        <taxon>Botrimarina</taxon>
    </lineage>
</organism>
<comment type="caution">
    <text evidence="2">The sequence shown here is derived from an EMBL/GenBank/DDBJ whole genome shotgun (WGS) entry which is preliminary data.</text>
</comment>
<dbReference type="Gene3D" id="3.30.300.30">
    <property type="match status" value="1"/>
</dbReference>
<dbReference type="InterPro" id="IPR050237">
    <property type="entry name" value="ATP-dep_AMP-bd_enzyme"/>
</dbReference>
<dbReference type="PANTHER" id="PTHR43767">
    <property type="entry name" value="LONG-CHAIN-FATTY-ACID--COA LIGASE"/>
    <property type="match status" value="1"/>
</dbReference>
<accession>A0A5C6A808</accession>
<dbReference type="Proteomes" id="UP000317421">
    <property type="component" value="Unassembled WGS sequence"/>
</dbReference>
<dbReference type="InterPro" id="IPR042099">
    <property type="entry name" value="ANL_N_sf"/>
</dbReference>
<dbReference type="InterPro" id="IPR000873">
    <property type="entry name" value="AMP-dep_synth/lig_dom"/>
</dbReference>
<dbReference type="EMBL" id="SJPR01000004">
    <property type="protein sequence ID" value="TWT96084.1"/>
    <property type="molecule type" value="Genomic_DNA"/>
</dbReference>
<sequence>MLRACARNRFRRKVTDSTGAELAGGQLLTKTLVLRRLLERHVLSPDEKRVGVLLPPATGGVVVNAALALMGRVAVNLNYSASEETINACIAAAGLKHVLTSEKVLDKLGITLACEAVKLESFKDKPTLGDKLAGVIGGYLTPIATLERKLGLTSIAMDEPVTIIFTSGSTGRPKGVVLSHRNIVSNIRAFESAVHLDADDVLLGILPFFHAFGYTVTLWAPLILDLASAYHFNPLDARQVGKLCRETGATILLSTPTFLRSYIKRAPPEDFASLDVVVVGAEKMPIPVAEAFEKRFGVRPVEGYGATELSPVAAVNIPPSRSRTTDTDLREGSIGRPLPGVKARIVDPDTGVELPADTEGMLEMGGPNLMCGYLDDDAKTAEVVKDGWYVTGDMARIDPDGFIHITGRQSRFSKIGGEMVPHLRVEEEIQEILAGEDEELQLAVVTGVPDEKKGEKLVVVHLPVKPTPDEVIAALRTRGLPNLWIPSADCFMEVPELPLLGSGKLDLKGLASVALAKFGAK</sequence>
<feature type="domain" description="AMP-dependent synthetase/ligase" evidence="1">
    <location>
        <begin position="19"/>
        <end position="374"/>
    </location>
</feature>
<dbReference type="InterPro" id="IPR045851">
    <property type="entry name" value="AMP-bd_C_sf"/>
</dbReference>
<evidence type="ECO:0000259" key="1">
    <source>
        <dbReference type="Pfam" id="PF00501"/>
    </source>
</evidence>
<evidence type="ECO:0000313" key="3">
    <source>
        <dbReference type="Proteomes" id="UP000317421"/>
    </source>
</evidence>
<dbReference type="Pfam" id="PF00501">
    <property type="entry name" value="AMP-binding"/>
    <property type="match status" value="1"/>
</dbReference>
<protein>
    <submittedName>
        <fullName evidence="2">Bifunctional protein Aas</fullName>
    </submittedName>
</protein>